<dbReference type="InterPro" id="IPR006202">
    <property type="entry name" value="Neur_chan_lig-bd"/>
</dbReference>
<dbReference type="SUPFAM" id="SSF90112">
    <property type="entry name" value="Neurotransmitter-gated ion-channel transmembrane pore"/>
    <property type="match status" value="1"/>
</dbReference>
<dbReference type="Gene3D" id="1.20.58.390">
    <property type="entry name" value="Neurotransmitter-gated ion-channel transmembrane domain"/>
    <property type="match status" value="1"/>
</dbReference>
<sequence>MRNSTLWNPFIYFGNGARKNFVLKAPDIVEVRHTGEVRTLQSLQMVTSCFLDLTYFPSDTQNCSVILQALNNGEQIIIHSMSSNFSSFDIETNTEWTLESSCESMIRWDNGFQNDSKFIVFYFFLRRRSTFYIVNIVMPIALTSLMSLVVFLIPPSSGEKISFLVALFVSLTVFLMLVSNMLPRSLNEVPKLNTFVVIAMTKCFLVLIATVVVLRRYHWEQERGVAKNPTRRRAHKISQTDQLSSMPDERRFWRSGIYTLTTTTAYGTKEDKTTQTRQRSRRKVKRGKEAEEVDDCESGVEGGPPTKEHDDTDEKKSWFSSSRLDFLFLVVFLCISIPLYVSLFWSI</sequence>
<evidence type="ECO:0000313" key="9">
    <source>
        <dbReference type="Proteomes" id="UP000694888"/>
    </source>
</evidence>
<dbReference type="InterPro" id="IPR018000">
    <property type="entry name" value="Neurotransmitter_ion_chnl_CS"/>
</dbReference>
<evidence type="ECO:0000256" key="5">
    <source>
        <dbReference type="RuleBase" id="RU000687"/>
    </source>
</evidence>
<evidence type="ECO:0000256" key="1">
    <source>
        <dbReference type="ARBA" id="ARBA00004141"/>
    </source>
</evidence>
<evidence type="ECO:0000259" key="7">
    <source>
        <dbReference type="Pfam" id="PF02931"/>
    </source>
</evidence>
<reference evidence="10" key="1">
    <citation type="submission" date="2025-08" db="UniProtKB">
        <authorList>
            <consortium name="RefSeq"/>
        </authorList>
    </citation>
    <scope>IDENTIFICATION</scope>
</reference>
<dbReference type="InterPro" id="IPR006201">
    <property type="entry name" value="Neur_channel"/>
</dbReference>
<feature type="transmembrane region" description="Helical" evidence="5">
    <location>
        <begin position="161"/>
        <end position="182"/>
    </location>
</feature>
<feature type="domain" description="Neurotransmitter-gated ion-channel ligand-binding" evidence="7">
    <location>
        <begin position="3"/>
        <end position="128"/>
    </location>
</feature>
<evidence type="ECO:0000256" key="3">
    <source>
        <dbReference type="ARBA" id="ARBA00022989"/>
    </source>
</evidence>
<dbReference type="InterPro" id="IPR006029">
    <property type="entry name" value="Neurotrans-gated_channel_TM"/>
</dbReference>
<dbReference type="PROSITE" id="PS00236">
    <property type="entry name" value="NEUROTR_ION_CHANNEL"/>
    <property type="match status" value="1"/>
</dbReference>
<dbReference type="Gene3D" id="2.70.170.10">
    <property type="entry name" value="Neurotransmitter-gated ion-channel ligand-binding domain"/>
    <property type="match status" value="1"/>
</dbReference>
<dbReference type="SUPFAM" id="SSF63712">
    <property type="entry name" value="Nicotinic receptor ligand binding domain-like"/>
    <property type="match status" value="1"/>
</dbReference>
<keyword evidence="5" id="KW-0406">Ion transport</keyword>
<keyword evidence="3 5" id="KW-1133">Transmembrane helix</keyword>
<dbReference type="Pfam" id="PF02932">
    <property type="entry name" value="Neur_chan_memb"/>
    <property type="match status" value="1"/>
</dbReference>
<dbReference type="Pfam" id="PF02931">
    <property type="entry name" value="Neur_chan_LBD"/>
    <property type="match status" value="1"/>
</dbReference>
<evidence type="ECO:0000256" key="2">
    <source>
        <dbReference type="ARBA" id="ARBA00022692"/>
    </source>
</evidence>
<evidence type="ECO:0000259" key="8">
    <source>
        <dbReference type="Pfam" id="PF02932"/>
    </source>
</evidence>
<keyword evidence="9" id="KW-1185">Reference proteome</keyword>
<evidence type="ECO:0000313" key="10">
    <source>
        <dbReference type="RefSeq" id="XP_012941925.2"/>
    </source>
</evidence>
<keyword evidence="2 5" id="KW-0812">Transmembrane</keyword>
<protein>
    <submittedName>
        <fullName evidence="10">Neuronal acetylcholine receptor subunit alpha-5-like</fullName>
    </submittedName>
</protein>
<dbReference type="PANTHER" id="PTHR18945">
    <property type="entry name" value="NEUROTRANSMITTER GATED ION CHANNEL"/>
    <property type="match status" value="1"/>
</dbReference>
<proteinExistence type="inferred from homology"/>
<comment type="subcellular location">
    <subcellularLocation>
        <location evidence="1">Membrane</location>
        <topology evidence="1">Multi-pass membrane protein</topology>
    </subcellularLocation>
</comment>
<dbReference type="InterPro" id="IPR036734">
    <property type="entry name" value="Neur_chan_lig-bd_sf"/>
</dbReference>
<organism evidence="9 10">
    <name type="scientific">Aplysia californica</name>
    <name type="common">California sea hare</name>
    <dbReference type="NCBI Taxonomy" id="6500"/>
    <lineage>
        <taxon>Eukaryota</taxon>
        <taxon>Metazoa</taxon>
        <taxon>Spiralia</taxon>
        <taxon>Lophotrochozoa</taxon>
        <taxon>Mollusca</taxon>
        <taxon>Gastropoda</taxon>
        <taxon>Heterobranchia</taxon>
        <taxon>Euthyneura</taxon>
        <taxon>Tectipleura</taxon>
        <taxon>Aplysiida</taxon>
        <taxon>Aplysioidea</taxon>
        <taxon>Aplysiidae</taxon>
        <taxon>Aplysia</taxon>
    </lineage>
</organism>
<dbReference type="InterPro" id="IPR038050">
    <property type="entry name" value="Neuro_actylchol_rec"/>
</dbReference>
<accession>A0ABM1A6R9</accession>
<feature type="transmembrane region" description="Helical" evidence="5">
    <location>
        <begin position="326"/>
        <end position="345"/>
    </location>
</feature>
<feature type="domain" description="Neurotransmitter-gated ion-channel transmembrane" evidence="8">
    <location>
        <begin position="136"/>
        <end position="309"/>
    </location>
</feature>
<dbReference type="PRINTS" id="PR00252">
    <property type="entry name" value="NRIONCHANNEL"/>
</dbReference>
<dbReference type="Proteomes" id="UP000694888">
    <property type="component" value="Unplaced"/>
</dbReference>
<dbReference type="RefSeq" id="XP_012941925.2">
    <property type="nucleotide sequence ID" value="XM_013086471.2"/>
</dbReference>
<keyword evidence="4 5" id="KW-0472">Membrane</keyword>
<keyword evidence="5" id="KW-0813">Transport</keyword>
<feature type="region of interest" description="Disordered" evidence="6">
    <location>
        <begin position="228"/>
        <end position="247"/>
    </location>
</feature>
<keyword evidence="5" id="KW-0407">Ion channel</keyword>
<feature type="region of interest" description="Disordered" evidence="6">
    <location>
        <begin position="269"/>
        <end position="314"/>
    </location>
</feature>
<gene>
    <name evidence="10" type="primary">LOC101861064</name>
</gene>
<comment type="similarity">
    <text evidence="5">Belongs to the ligand-gated ion channel (TC 1.A.9) family.</text>
</comment>
<dbReference type="CDD" id="cd19051">
    <property type="entry name" value="LGIC_TM_cation"/>
    <property type="match status" value="1"/>
</dbReference>
<name>A0ABM1A6R9_APLCA</name>
<dbReference type="GeneID" id="101861064"/>
<feature type="transmembrane region" description="Helical" evidence="5">
    <location>
        <begin position="194"/>
        <end position="214"/>
    </location>
</feature>
<dbReference type="InterPro" id="IPR036719">
    <property type="entry name" value="Neuro-gated_channel_TM_sf"/>
</dbReference>
<evidence type="ECO:0000256" key="4">
    <source>
        <dbReference type="ARBA" id="ARBA00023136"/>
    </source>
</evidence>
<evidence type="ECO:0000256" key="6">
    <source>
        <dbReference type="SAM" id="MobiDB-lite"/>
    </source>
</evidence>
<feature type="transmembrane region" description="Helical" evidence="5">
    <location>
        <begin position="131"/>
        <end position="154"/>
    </location>
</feature>